<evidence type="ECO:0000313" key="3">
    <source>
        <dbReference type="Proteomes" id="UP000756346"/>
    </source>
</evidence>
<keyword evidence="1" id="KW-1133">Transmembrane helix</keyword>
<reference evidence="2" key="1">
    <citation type="journal article" date="2021" name="Nat. Commun.">
        <title>Genetic determinants of endophytism in the Arabidopsis root mycobiome.</title>
        <authorList>
            <person name="Mesny F."/>
            <person name="Miyauchi S."/>
            <person name="Thiergart T."/>
            <person name="Pickel B."/>
            <person name="Atanasova L."/>
            <person name="Karlsson M."/>
            <person name="Huettel B."/>
            <person name="Barry K.W."/>
            <person name="Haridas S."/>
            <person name="Chen C."/>
            <person name="Bauer D."/>
            <person name="Andreopoulos W."/>
            <person name="Pangilinan J."/>
            <person name="LaButti K."/>
            <person name="Riley R."/>
            <person name="Lipzen A."/>
            <person name="Clum A."/>
            <person name="Drula E."/>
            <person name="Henrissat B."/>
            <person name="Kohler A."/>
            <person name="Grigoriev I.V."/>
            <person name="Martin F.M."/>
            <person name="Hacquard S."/>
        </authorList>
    </citation>
    <scope>NUCLEOTIDE SEQUENCE</scope>
    <source>
        <strain evidence="2">MPI-CAGE-CH-0230</strain>
    </source>
</reference>
<proteinExistence type="predicted"/>
<keyword evidence="1" id="KW-0472">Membrane</keyword>
<feature type="transmembrane region" description="Helical" evidence="1">
    <location>
        <begin position="16"/>
        <end position="35"/>
    </location>
</feature>
<sequence length="158" mass="17348">MTDPTRRVRIDKFGRSALLICITCPGFACTGFLPMTSLQSRSASSGSSTGRSFISPLLSDEQHSNHSIADMRSLDGTRRTHAHGGTKETACVTDVWAPKVLACVIGSVQRGRGQQHGPLRTTAMISRACCLLCLVQKDRYEVKRLRRRESMNEIVLGI</sequence>
<organism evidence="2 3">
    <name type="scientific">Microdochium trichocladiopsis</name>
    <dbReference type="NCBI Taxonomy" id="1682393"/>
    <lineage>
        <taxon>Eukaryota</taxon>
        <taxon>Fungi</taxon>
        <taxon>Dikarya</taxon>
        <taxon>Ascomycota</taxon>
        <taxon>Pezizomycotina</taxon>
        <taxon>Sordariomycetes</taxon>
        <taxon>Xylariomycetidae</taxon>
        <taxon>Xylariales</taxon>
        <taxon>Microdochiaceae</taxon>
        <taxon>Microdochium</taxon>
    </lineage>
</organism>
<protein>
    <submittedName>
        <fullName evidence="2">Uncharacterized protein</fullName>
    </submittedName>
</protein>
<accession>A0A9P9BM17</accession>
<name>A0A9P9BM17_9PEZI</name>
<evidence type="ECO:0000313" key="2">
    <source>
        <dbReference type="EMBL" id="KAH7025828.1"/>
    </source>
</evidence>
<evidence type="ECO:0000256" key="1">
    <source>
        <dbReference type="SAM" id="Phobius"/>
    </source>
</evidence>
<dbReference type="Proteomes" id="UP000756346">
    <property type="component" value="Unassembled WGS sequence"/>
</dbReference>
<gene>
    <name evidence="2" type="ORF">B0I36DRAFT_149614</name>
</gene>
<dbReference type="AlphaFoldDB" id="A0A9P9BM17"/>
<comment type="caution">
    <text evidence="2">The sequence shown here is derived from an EMBL/GenBank/DDBJ whole genome shotgun (WGS) entry which is preliminary data.</text>
</comment>
<keyword evidence="3" id="KW-1185">Reference proteome</keyword>
<dbReference type="EMBL" id="JAGTJQ010000008">
    <property type="protein sequence ID" value="KAH7025828.1"/>
    <property type="molecule type" value="Genomic_DNA"/>
</dbReference>
<keyword evidence="1" id="KW-0812">Transmembrane</keyword>
<dbReference type="GeneID" id="70178038"/>
<dbReference type="RefSeq" id="XP_046009045.1">
    <property type="nucleotide sequence ID" value="XM_046148492.1"/>
</dbReference>